<accession>A0A0J8CM19</accession>
<protein>
    <submittedName>
        <fullName evidence="1">Uncharacterized protein</fullName>
    </submittedName>
</protein>
<sequence>MSFFFYEAYRADIAIHTDSGGQIYAHANILHDVDAGVLKKVVLAEGVVVTVKGA</sequence>
<proteinExistence type="predicted"/>
<name>A0A0J8CM19_BETVV</name>
<gene>
    <name evidence="1" type="ORF">BVRB_4g086970</name>
</gene>
<dbReference type="AlphaFoldDB" id="A0A0J8CM19"/>
<dbReference type="Gramene" id="KMT13059">
    <property type="protein sequence ID" value="KMT13059"/>
    <property type="gene ID" value="BVRB_4g086970"/>
</dbReference>
<evidence type="ECO:0000313" key="1">
    <source>
        <dbReference type="EMBL" id="KMT13059.1"/>
    </source>
</evidence>
<keyword evidence="2" id="KW-1185">Reference proteome</keyword>
<organism evidence="1 2">
    <name type="scientific">Beta vulgaris subsp. vulgaris</name>
    <name type="common">Beet</name>
    <dbReference type="NCBI Taxonomy" id="3555"/>
    <lineage>
        <taxon>Eukaryota</taxon>
        <taxon>Viridiplantae</taxon>
        <taxon>Streptophyta</taxon>
        <taxon>Embryophyta</taxon>
        <taxon>Tracheophyta</taxon>
        <taxon>Spermatophyta</taxon>
        <taxon>Magnoliopsida</taxon>
        <taxon>eudicotyledons</taxon>
        <taxon>Gunneridae</taxon>
        <taxon>Pentapetalae</taxon>
        <taxon>Caryophyllales</taxon>
        <taxon>Chenopodiaceae</taxon>
        <taxon>Betoideae</taxon>
        <taxon>Beta</taxon>
    </lineage>
</organism>
<dbReference type="EMBL" id="KQ090081">
    <property type="protein sequence ID" value="KMT13059.1"/>
    <property type="molecule type" value="Genomic_DNA"/>
</dbReference>
<dbReference type="Proteomes" id="UP000035740">
    <property type="component" value="Chromosome 4"/>
</dbReference>
<evidence type="ECO:0000313" key="2">
    <source>
        <dbReference type="Proteomes" id="UP000035740"/>
    </source>
</evidence>
<dbReference type="eggNOG" id="ENOG502QQ67">
    <property type="taxonomic scope" value="Eukaryota"/>
</dbReference>
<reference evidence="1 2" key="1">
    <citation type="journal article" date="2014" name="Nature">
        <title>The genome of the recently domesticated crop plant sugar beet (Beta vulgaris).</title>
        <authorList>
            <person name="Dohm J.C."/>
            <person name="Minoche A.E."/>
            <person name="Holtgrawe D."/>
            <person name="Capella-Gutierrez S."/>
            <person name="Zakrzewski F."/>
            <person name="Tafer H."/>
            <person name="Rupp O."/>
            <person name="Sorensen T.R."/>
            <person name="Stracke R."/>
            <person name="Reinhardt R."/>
            <person name="Goesmann A."/>
            <person name="Kraft T."/>
            <person name="Schulz B."/>
            <person name="Stadler P.F."/>
            <person name="Schmidt T."/>
            <person name="Gabaldon T."/>
            <person name="Lehrach H."/>
            <person name="Weisshaar B."/>
            <person name="Himmelbauer H."/>
        </authorList>
    </citation>
    <scope>NUCLEOTIDE SEQUENCE [LARGE SCALE GENOMIC DNA]</scope>
    <source>
        <tissue evidence="1">Taproot</tissue>
    </source>
</reference>